<dbReference type="Pfam" id="PF00132">
    <property type="entry name" value="Hexapep"/>
    <property type="match status" value="1"/>
</dbReference>
<evidence type="ECO:0000256" key="5">
    <source>
        <dbReference type="ARBA" id="ARBA00023098"/>
    </source>
</evidence>
<dbReference type="InterPro" id="IPR001451">
    <property type="entry name" value="Hexapep"/>
</dbReference>
<dbReference type="CDD" id="cd03351">
    <property type="entry name" value="LbH_UDP-GlcNAc_AT"/>
    <property type="match status" value="1"/>
</dbReference>
<feature type="domain" description="UDP N-acetylglucosamine O-acyltransferase C-terminal" evidence="8">
    <location>
        <begin position="270"/>
        <end position="361"/>
    </location>
</feature>
<evidence type="ECO:0000256" key="7">
    <source>
        <dbReference type="SAM" id="MobiDB-lite"/>
    </source>
</evidence>
<evidence type="ECO:0000313" key="11">
    <source>
        <dbReference type="Proteomes" id="UP001055439"/>
    </source>
</evidence>
<dbReference type="AlphaFoldDB" id="A0A9E7KRV9"/>
<evidence type="ECO:0000256" key="6">
    <source>
        <dbReference type="ARBA" id="ARBA00023315"/>
    </source>
</evidence>
<dbReference type="InterPro" id="IPR011004">
    <property type="entry name" value="Trimer_LpxA-like_sf"/>
</dbReference>
<dbReference type="EMBL" id="CP097510">
    <property type="protein sequence ID" value="URE31583.1"/>
    <property type="molecule type" value="Genomic_DNA"/>
</dbReference>
<organism evidence="10 11">
    <name type="scientific">Musa troglodytarum</name>
    <name type="common">fe'i banana</name>
    <dbReference type="NCBI Taxonomy" id="320322"/>
    <lineage>
        <taxon>Eukaryota</taxon>
        <taxon>Viridiplantae</taxon>
        <taxon>Streptophyta</taxon>
        <taxon>Embryophyta</taxon>
        <taxon>Tracheophyta</taxon>
        <taxon>Spermatophyta</taxon>
        <taxon>Magnoliopsida</taxon>
        <taxon>Liliopsida</taxon>
        <taxon>Zingiberales</taxon>
        <taxon>Musaceae</taxon>
        <taxon>Musa</taxon>
    </lineage>
</organism>
<dbReference type="NCBIfam" id="NF003657">
    <property type="entry name" value="PRK05289.1"/>
    <property type="match status" value="1"/>
</dbReference>
<keyword evidence="4" id="KW-0808">Transferase</keyword>
<proteinExistence type="predicted"/>
<reference evidence="10" key="1">
    <citation type="submission" date="2022-05" db="EMBL/GenBank/DDBJ databases">
        <title>The Musa troglodytarum L. genome provides insights into the mechanism of non-climacteric behaviour and enrichment of carotenoids.</title>
        <authorList>
            <person name="Wang J."/>
        </authorList>
    </citation>
    <scope>NUCLEOTIDE SEQUENCE</scope>
    <source>
        <tissue evidence="10">Leaf</tissue>
    </source>
</reference>
<dbReference type="Pfam" id="PF25087">
    <property type="entry name" value="GMPPB_C"/>
    <property type="match status" value="1"/>
</dbReference>
<sequence>MACGSIMVDLLSGNKPSLDLGLPLLTPGAMLGFRSLRALFDSAGLRRPLSPRQQLSARRLHQESSMDRRTQESGVIHPTAIIHPDAVIGQGVSIGPFCTVGSAVKIGDACQLQAGSHIMGETEIGDSCIIQTGAIVGADLAGRTIIGSHNVIGHHAVVGAKCQDLKYKQGDECFLHVGDQNDIREYCSIHRSSKSSDRTVIGDNNLIMGACHIAHDCKVGNKNIFANNTLLAGHVVVEDYAHTAGAITVHQFCHIGSHSFIGGGSVVTQDVPKFMLVSGNRAELRGLNLEGLRRHGFSNTEIRGLRRAYQKIFMPNESNSGGLDDRLAEVEQDREVAHFPAVSFMVQSIRESFQQNRRGICKFRNWSAS</sequence>
<accession>A0A9E7KRV9</accession>
<name>A0A9E7KRV9_9LILI</name>
<dbReference type="Gene3D" id="2.160.10.10">
    <property type="entry name" value="Hexapeptide repeat proteins"/>
    <property type="match status" value="1"/>
</dbReference>
<keyword evidence="11" id="KW-1185">Reference proteome</keyword>
<keyword evidence="3" id="KW-0441">Lipid A biosynthesis</keyword>
<evidence type="ECO:0000259" key="9">
    <source>
        <dbReference type="Pfam" id="PF25087"/>
    </source>
</evidence>
<dbReference type="InterPro" id="IPR037157">
    <property type="entry name" value="Acetyltransf_C_sf"/>
</dbReference>
<feature type="compositionally biased region" description="Basic and acidic residues" evidence="7">
    <location>
        <begin position="60"/>
        <end position="71"/>
    </location>
</feature>
<dbReference type="PANTHER" id="PTHR43480">
    <property type="entry name" value="ACYL-[ACYL-CARRIER-PROTEIN]--UDP-N-ACETYLGLUCOSAMINE O-ACYLTRANSFERASE"/>
    <property type="match status" value="1"/>
</dbReference>
<evidence type="ECO:0000256" key="3">
    <source>
        <dbReference type="ARBA" id="ARBA00022556"/>
    </source>
</evidence>
<dbReference type="GO" id="GO:0008780">
    <property type="term" value="F:acyl-[acyl-carrier-protein]-UDP-N-acetylglucosamine O-acyltransferase activity"/>
    <property type="evidence" value="ECO:0007669"/>
    <property type="project" value="InterPro"/>
</dbReference>
<evidence type="ECO:0000256" key="4">
    <source>
        <dbReference type="ARBA" id="ARBA00022679"/>
    </source>
</evidence>
<dbReference type="GO" id="GO:0016020">
    <property type="term" value="C:membrane"/>
    <property type="evidence" value="ECO:0007669"/>
    <property type="project" value="GOC"/>
</dbReference>
<dbReference type="InterPro" id="IPR010137">
    <property type="entry name" value="Lipid_A_LpxA"/>
</dbReference>
<evidence type="ECO:0000256" key="2">
    <source>
        <dbReference type="ARBA" id="ARBA00022516"/>
    </source>
</evidence>
<evidence type="ECO:0000259" key="8">
    <source>
        <dbReference type="Pfam" id="PF13720"/>
    </source>
</evidence>
<dbReference type="SUPFAM" id="SSF51161">
    <property type="entry name" value="Trimeric LpxA-like enzymes"/>
    <property type="match status" value="1"/>
</dbReference>
<gene>
    <name evidence="10" type="ORF">MUK42_16969</name>
</gene>
<keyword evidence="1" id="KW-0963">Cytoplasm</keyword>
<dbReference type="InterPro" id="IPR056729">
    <property type="entry name" value="GMPPB_C"/>
</dbReference>
<protein>
    <submittedName>
        <fullName evidence="10">Acyl- acyl-carrier-protein --UDP-N-acetylglucosamine</fullName>
    </submittedName>
</protein>
<dbReference type="OrthoDB" id="25818at2759"/>
<dbReference type="Proteomes" id="UP001055439">
    <property type="component" value="Chromosome 8"/>
</dbReference>
<keyword evidence="2" id="KW-0444">Lipid biosynthesis</keyword>
<dbReference type="InterPro" id="IPR029098">
    <property type="entry name" value="Acetyltransf_C"/>
</dbReference>
<evidence type="ECO:0000256" key="1">
    <source>
        <dbReference type="ARBA" id="ARBA00022490"/>
    </source>
</evidence>
<dbReference type="Gene3D" id="1.20.1180.10">
    <property type="entry name" value="Udp N-acetylglucosamine O-acyltransferase, C-terminal domain"/>
    <property type="match status" value="1"/>
</dbReference>
<dbReference type="Pfam" id="PF13720">
    <property type="entry name" value="Acetyltransf_11"/>
    <property type="match status" value="1"/>
</dbReference>
<dbReference type="PANTHER" id="PTHR43480:SF1">
    <property type="entry name" value="ACYL-[ACYL-CARRIER-PROTEIN]--UDP-N-ACETYLGLUCOSAMINE O-ACYLTRANSFERASE, MITOCHONDRIAL-RELATED"/>
    <property type="match status" value="1"/>
</dbReference>
<feature type="region of interest" description="Disordered" evidence="7">
    <location>
        <begin position="51"/>
        <end position="71"/>
    </location>
</feature>
<keyword evidence="6" id="KW-0012">Acyltransferase</keyword>
<keyword evidence="5" id="KW-0443">Lipid metabolism</keyword>
<evidence type="ECO:0000313" key="10">
    <source>
        <dbReference type="EMBL" id="URE31583.1"/>
    </source>
</evidence>
<dbReference type="GO" id="GO:0009245">
    <property type="term" value="P:lipid A biosynthetic process"/>
    <property type="evidence" value="ECO:0007669"/>
    <property type="project" value="UniProtKB-KW"/>
</dbReference>
<feature type="domain" description="Mannose-1-phosphate guanyltransferase C-terminal" evidence="9">
    <location>
        <begin position="77"/>
        <end position="162"/>
    </location>
</feature>